<dbReference type="GeneID" id="100190866"/>
<dbReference type="Pfam" id="PF00069">
    <property type="entry name" value="Pkinase"/>
    <property type="match status" value="1"/>
</dbReference>
<dbReference type="GO" id="GO:0005737">
    <property type="term" value="C:cytoplasm"/>
    <property type="evidence" value="ECO:0007669"/>
    <property type="project" value="TreeGrafter"/>
</dbReference>
<dbReference type="SUPFAM" id="SSF56112">
    <property type="entry name" value="Protein kinase-like (PK-like)"/>
    <property type="match status" value="1"/>
</dbReference>
<dbReference type="Gene3D" id="3.30.160.20">
    <property type="match status" value="2"/>
</dbReference>
<keyword evidence="2" id="KW-0547">Nucleotide-binding</keyword>
<evidence type="ECO:0000256" key="3">
    <source>
        <dbReference type="ARBA" id="ARBA00022777"/>
    </source>
</evidence>
<dbReference type="InterPro" id="IPR050339">
    <property type="entry name" value="CC_SR_Kinase"/>
</dbReference>
<keyword evidence="5" id="KW-0694">RNA-binding</keyword>
<evidence type="ECO:0000256" key="4">
    <source>
        <dbReference type="ARBA" id="ARBA00022840"/>
    </source>
</evidence>
<dbReference type="CDD" id="cd13996">
    <property type="entry name" value="STKc_EIF2AK"/>
    <property type="match status" value="1"/>
</dbReference>
<dbReference type="GO" id="GO:0005524">
    <property type="term" value="F:ATP binding"/>
    <property type="evidence" value="ECO:0007669"/>
    <property type="project" value="UniProtKB-KW"/>
</dbReference>
<sequence>MAVARLNELTQKQRLVVRYEDVGCVGLDHIKTFTVRAVVDGKPYPDGVGKNKREAKLNAAANALTVLLEETIDPTENATEASTASAAQTVLSQGNYMCWLNEYSQKNRMMIRAVESTQLVPNGLSLCCCYFVVGDKEYPRATGKTKKEAKEEAAKLVFQQIHGIETTEDVVKDQNTGNSQNETSIQSSCVDPSRFTSKFEDIEWLAKGVFGDVYKAREKLLEKYFAVKIVRSETKAFREADTLSDLHHNNIVRYFTSWMEDSKYQGNPESTDSSAESSAGYSSSQSTDDSSAKYLYIQLELCDTKTLKDWIGQKNNESVQDSKRREEGLSIAQQIVSGVEYIHSKRHIHRDLKPPNILFGLAGGVKIGDFGLVTTDDDEDALIDRTADSGTCPYMAPEQSKKNYDRKVDIFAMGLIFLEILWKVSSGHERAEIFRDAKCQKLPTEFLQTYPQEMLIIKSMLRENPEKRPEATEVKAELEKCVSTFNAQSLPQRNATV</sequence>
<dbReference type="InterPro" id="IPR011009">
    <property type="entry name" value="Kinase-like_dom_sf"/>
</dbReference>
<evidence type="ECO:0000256" key="6">
    <source>
        <dbReference type="SAM" id="MobiDB-lite"/>
    </source>
</evidence>
<dbReference type="PANTHER" id="PTHR11042">
    <property type="entry name" value="EUKARYOTIC TRANSLATION INITIATION FACTOR 2-ALPHA KINASE EIF2-ALPHA KINASE -RELATED"/>
    <property type="match status" value="1"/>
</dbReference>
<dbReference type="PROSITE" id="PS50011">
    <property type="entry name" value="PROTEIN_KINASE_DOM"/>
    <property type="match status" value="1"/>
</dbReference>
<keyword evidence="3 9" id="KW-0418">Kinase</keyword>
<dbReference type="AlphaFoldDB" id="B0RJH4"/>
<evidence type="ECO:0000256" key="2">
    <source>
        <dbReference type="ARBA" id="ARBA00022741"/>
    </source>
</evidence>
<protein>
    <submittedName>
        <fullName evidence="9">Double-stranded RNA activated protein kinase 1</fullName>
    </submittedName>
</protein>
<feature type="domain" description="Protein kinase" evidence="7">
    <location>
        <begin position="199"/>
        <end position="485"/>
    </location>
</feature>
<dbReference type="RefSeq" id="NP_001254604.1">
    <property type="nucleotide sequence ID" value="NM_001267675.1"/>
</dbReference>
<evidence type="ECO:0000259" key="7">
    <source>
        <dbReference type="PROSITE" id="PS50011"/>
    </source>
</evidence>
<keyword evidence="4" id="KW-0067">ATP-binding</keyword>
<evidence type="ECO:0000256" key="1">
    <source>
        <dbReference type="ARBA" id="ARBA00022679"/>
    </source>
</evidence>
<name>B0RJH4_GASAC</name>
<organism evidence="9">
    <name type="scientific">Gasterosteus aculeatus</name>
    <name type="common">Three-spined stickleback</name>
    <dbReference type="NCBI Taxonomy" id="69293"/>
    <lineage>
        <taxon>Eukaryota</taxon>
        <taxon>Metazoa</taxon>
        <taxon>Chordata</taxon>
        <taxon>Craniata</taxon>
        <taxon>Vertebrata</taxon>
        <taxon>Euteleostomi</taxon>
        <taxon>Actinopterygii</taxon>
        <taxon>Neopterygii</taxon>
        <taxon>Teleostei</taxon>
        <taxon>Neoteleostei</taxon>
        <taxon>Acanthomorphata</taxon>
        <taxon>Eupercaria</taxon>
        <taxon>Perciformes</taxon>
        <taxon>Cottioidei</taxon>
        <taxon>Gasterosteales</taxon>
        <taxon>Gasterosteidae</taxon>
        <taxon>Gasterosteus</taxon>
    </lineage>
</organism>
<gene>
    <name evidence="9" type="primary">pkr1</name>
</gene>
<dbReference type="SUPFAM" id="SSF54768">
    <property type="entry name" value="dsRNA-binding domain-like"/>
    <property type="match status" value="2"/>
</dbReference>
<dbReference type="GO" id="GO:0003723">
    <property type="term" value="F:RNA binding"/>
    <property type="evidence" value="ECO:0007669"/>
    <property type="project" value="UniProtKB-UniRule"/>
</dbReference>
<accession>B0RJH4</accession>
<dbReference type="PANTHER" id="PTHR11042:SF166">
    <property type="entry name" value="EUKARYOTIC TRANSLATION INITIATION FACTOR 2-ALPHA KINASE 3"/>
    <property type="match status" value="1"/>
</dbReference>
<feature type="region of interest" description="Disordered" evidence="6">
    <location>
        <begin position="265"/>
        <end position="288"/>
    </location>
</feature>
<dbReference type="GO" id="GO:0004694">
    <property type="term" value="F:eukaryotic translation initiation factor 2alpha kinase activity"/>
    <property type="evidence" value="ECO:0007669"/>
    <property type="project" value="TreeGrafter"/>
</dbReference>
<reference evidence="9" key="1">
    <citation type="journal article" date="2008" name="BMC Biol.">
        <title>Double-stranded RNA-activated protein kinase PKR of fishes and amphibians: varying number of double-stranded RNA binding domains and lineage specific duplications.</title>
        <authorList>
            <person name="Rothenburg S."/>
            <person name="Deigendesch N."/>
            <person name="Dey M."/>
            <person name="Dever T.E."/>
            <person name="Tazi L."/>
        </authorList>
    </citation>
    <scope>NUCLEOTIDE SEQUENCE</scope>
</reference>
<dbReference type="CTD" id="100190866"/>
<dbReference type="InterPro" id="IPR014720">
    <property type="entry name" value="dsRBD_dom"/>
</dbReference>
<dbReference type="SMART" id="SM00220">
    <property type="entry name" value="S_TKc"/>
    <property type="match status" value="1"/>
</dbReference>
<keyword evidence="1" id="KW-0808">Transferase</keyword>
<dbReference type="InterPro" id="IPR000719">
    <property type="entry name" value="Prot_kinase_dom"/>
</dbReference>
<dbReference type="Pfam" id="PF00035">
    <property type="entry name" value="dsrm"/>
    <property type="match status" value="2"/>
</dbReference>
<proteinExistence type="evidence at transcript level"/>
<evidence type="ECO:0000259" key="8">
    <source>
        <dbReference type="PROSITE" id="PS50137"/>
    </source>
</evidence>
<evidence type="ECO:0000256" key="5">
    <source>
        <dbReference type="PROSITE-ProRule" id="PRU00266"/>
    </source>
</evidence>
<dbReference type="Gene3D" id="3.30.200.20">
    <property type="entry name" value="Phosphorylase Kinase, domain 1"/>
    <property type="match status" value="1"/>
</dbReference>
<evidence type="ECO:0000313" key="9">
    <source>
        <dbReference type="EMBL" id="CAO98759.1"/>
    </source>
</evidence>
<dbReference type="EMBL" id="AM850085">
    <property type="protein sequence ID" value="CAO98759.1"/>
    <property type="molecule type" value="mRNA"/>
</dbReference>
<dbReference type="GO" id="GO:0005634">
    <property type="term" value="C:nucleus"/>
    <property type="evidence" value="ECO:0007669"/>
    <property type="project" value="TreeGrafter"/>
</dbReference>
<feature type="domain" description="DRBM" evidence="8">
    <location>
        <begin position="95"/>
        <end position="163"/>
    </location>
</feature>
<feature type="compositionally biased region" description="Low complexity" evidence="6">
    <location>
        <begin position="270"/>
        <end position="288"/>
    </location>
</feature>
<dbReference type="Gene3D" id="1.10.510.10">
    <property type="entry name" value="Transferase(Phosphotransferase) domain 1"/>
    <property type="match status" value="1"/>
</dbReference>
<dbReference type="KEGG" id="gat:100190866"/>
<feature type="domain" description="DRBM" evidence="8">
    <location>
        <begin position="1"/>
        <end position="69"/>
    </location>
</feature>
<dbReference type="SMART" id="SM00358">
    <property type="entry name" value="DSRM"/>
    <property type="match status" value="2"/>
</dbReference>
<dbReference type="PROSITE" id="PS50137">
    <property type="entry name" value="DS_RBD"/>
    <property type="match status" value="2"/>
</dbReference>